<dbReference type="AlphaFoldDB" id="A0A1I7ZB98"/>
<evidence type="ECO:0000313" key="9">
    <source>
        <dbReference type="WBParaSite" id="L893_g24621.t1"/>
    </source>
</evidence>
<feature type="domain" description="ANKLE2 third alpha/beta" evidence="7">
    <location>
        <begin position="285"/>
        <end position="418"/>
    </location>
</feature>
<dbReference type="SUPFAM" id="SSF48403">
    <property type="entry name" value="Ankyrin repeat"/>
    <property type="match status" value="1"/>
</dbReference>
<evidence type="ECO:0000256" key="4">
    <source>
        <dbReference type="ARBA" id="ARBA00023306"/>
    </source>
</evidence>
<protein>
    <submittedName>
        <fullName evidence="9">ANK_REP_REGION domain-containing protein</fullName>
    </submittedName>
</protein>
<feature type="compositionally biased region" description="Polar residues" evidence="6">
    <location>
        <begin position="91"/>
        <end position="101"/>
    </location>
</feature>
<feature type="compositionally biased region" description="Polar residues" evidence="6">
    <location>
        <begin position="314"/>
        <end position="326"/>
    </location>
</feature>
<dbReference type="GO" id="GO:0051301">
    <property type="term" value="P:cell division"/>
    <property type="evidence" value="ECO:0007669"/>
    <property type="project" value="UniProtKB-KW"/>
</dbReference>
<proteinExistence type="inferred from homology"/>
<evidence type="ECO:0000256" key="3">
    <source>
        <dbReference type="ARBA" id="ARBA00023043"/>
    </source>
</evidence>
<dbReference type="PANTHER" id="PTHR12349:SF4">
    <property type="entry name" value="ANKYRIN REPEAT AND LEM DOMAIN-CONTAINING PROTEIN 2"/>
    <property type="match status" value="1"/>
</dbReference>
<dbReference type="GO" id="GO:0005783">
    <property type="term" value="C:endoplasmic reticulum"/>
    <property type="evidence" value="ECO:0007669"/>
    <property type="project" value="TreeGrafter"/>
</dbReference>
<keyword evidence="4" id="KW-0131">Cell cycle</keyword>
<dbReference type="Pfam" id="PF12796">
    <property type="entry name" value="Ank_2"/>
    <property type="match status" value="1"/>
</dbReference>
<dbReference type="Gene3D" id="1.25.40.20">
    <property type="entry name" value="Ankyrin repeat-containing domain"/>
    <property type="match status" value="1"/>
</dbReference>
<dbReference type="WBParaSite" id="L893_g24621.t1">
    <property type="protein sequence ID" value="L893_g24621.t1"/>
    <property type="gene ID" value="L893_g24621"/>
</dbReference>
<keyword evidence="2" id="KW-0132">Cell division</keyword>
<dbReference type="PANTHER" id="PTHR12349">
    <property type="entry name" value="ANKYRIN REPEAT AND LEM DOMAIN-CONTAINING PROTEIN 2"/>
    <property type="match status" value="1"/>
</dbReference>
<evidence type="ECO:0000256" key="5">
    <source>
        <dbReference type="PROSITE-ProRule" id="PRU00023"/>
    </source>
</evidence>
<dbReference type="Proteomes" id="UP000095287">
    <property type="component" value="Unplaced"/>
</dbReference>
<accession>A0A1I7ZB98</accession>
<dbReference type="SMART" id="SM00248">
    <property type="entry name" value="ANK"/>
    <property type="match status" value="2"/>
</dbReference>
<sequence>MVVTRFYYVFVRAAMINRSLVMTSTPPSSSAPLYAVFVPKAIGSPAGEVFKSLREASTYATSPLPKQYGARFKRFTLQEEANVYARCGSGDPTSSETSVSGEQVVASEPSAPYPTASRPQLNEVKRAIESNNNELFRKLAEQNPRVLINTQADTPTVIAEGCRYNALHLAAKVGNLFVTKYVLDLVQDHDRLAKVYDTQDVAFRSEALLENFLTTPDRGENSTPLHFASKFGHADLVAILASFSVCNLTTRNKYAMSPADVVCERFSGESRTQRSATIRRLLGAFYVGLYRSVDCGGEPTLAEPTYRYPPHFWNPSSSGTQTPIKSNSRRSIRNPDSAARVTALFSKLSISSTPSADCLKTHKLSAVAGPFESEDSANDFFKKWNSNGKDVKLCDAVSGYEKVGRGLAKANDVLFSEYSTTFGMLVITFDPAEEKFFDAEDGEIETTDGKQEPIAAM</sequence>
<evidence type="ECO:0000313" key="8">
    <source>
        <dbReference type="Proteomes" id="UP000095287"/>
    </source>
</evidence>
<reference evidence="9" key="1">
    <citation type="submission" date="2016-11" db="UniProtKB">
        <authorList>
            <consortium name="WormBaseParasite"/>
        </authorList>
    </citation>
    <scope>IDENTIFICATION</scope>
</reference>
<feature type="region of interest" description="Disordered" evidence="6">
    <location>
        <begin position="313"/>
        <end position="335"/>
    </location>
</feature>
<dbReference type="PROSITE" id="PS50297">
    <property type="entry name" value="ANK_REP_REGION"/>
    <property type="match status" value="1"/>
</dbReference>
<evidence type="ECO:0000256" key="6">
    <source>
        <dbReference type="SAM" id="MobiDB-lite"/>
    </source>
</evidence>
<comment type="similarity">
    <text evidence="1">Belongs to the ANKLE2 family.</text>
</comment>
<dbReference type="GO" id="GO:0051721">
    <property type="term" value="F:protein phosphatase 2A binding"/>
    <property type="evidence" value="ECO:0007669"/>
    <property type="project" value="TreeGrafter"/>
</dbReference>
<dbReference type="PROSITE" id="PS50088">
    <property type="entry name" value="ANK_REPEAT"/>
    <property type="match status" value="1"/>
</dbReference>
<organism evidence="8 9">
    <name type="scientific">Steinernema glaseri</name>
    <dbReference type="NCBI Taxonomy" id="37863"/>
    <lineage>
        <taxon>Eukaryota</taxon>
        <taxon>Metazoa</taxon>
        <taxon>Ecdysozoa</taxon>
        <taxon>Nematoda</taxon>
        <taxon>Chromadorea</taxon>
        <taxon>Rhabditida</taxon>
        <taxon>Tylenchina</taxon>
        <taxon>Panagrolaimomorpha</taxon>
        <taxon>Strongyloidoidea</taxon>
        <taxon>Steinernematidae</taxon>
        <taxon>Steinernema</taxon>
    </lineage>
</organism>
<evidence type="ECO:0000256" key="2">
    <source>
        <dbReference type="ARBA" id="ARBA00022618"/>
    </source>
</evidence>
<name>A0A1I7ZB98_9BILA</name>
<dbReference type="Pfam" id="PF24567">
    <property type="entry name" value="ANKLE2_3rd"/>
    <property type="match status" value="1"/>
</dbReference>
<dbReference type="InterPro" id="IPR056237">
    <property type="entry name" value="ANKLE2_3rd"/>
</dbReference>
<keyword evidence="3 5" id="KW-0040">ANK repeat</keyword>
<evidence type="ECO:0000256" key="1">
    <source>
        <dbReference type="ARBA" id="ARBA00007597"/>
    </source>
</evidence>
<dbReference type="InterPro" id="IPR002110">
    <property type="entry name" value="Ankyrin_rpt"/>
</dbReference>
<dbReference type="InterPro" id="IPR036770">
    <property type="entry name" value="Ankyrin_rpt-contain_sf"/>
</dbReference>
<feature type="region of interest" description="Disordered" evidence="6">
    <location>
        <begin position="87"/>
        <end position="118"/>
    </location>
</feature>
<keyword evidence="8" id="KW-1185">Reference proteome</keyword>
<evidence type="ECO:0000259" key="7">
    <source>
        <dbReference type="Pfam" id="PF24567"/>
    </source>
</evidence>
<feature type="repeat" description="ANK" evidence="5">
    <location>
        <begin position="220"/>
        <end position="240"/>
    </location>
</feature>